<dbReference type="KEGG" id="acad:UA74_07250"/>
<organism evidence="1 2">
    <name type="scientific">Actinoalloteichus fjordicus</name>
    <dbReference type="NCBI Taxonomy" id="1612552"/>
    <lineage>
        <taxon>Bacteria</taxon>
        <taxon>Bacillati</taxon>
        <taxon>Actinomycetota</taxon>
        <taxon>Actinomycetes</taxon>
        <taxon>Pseudonocardiales</taxon>
        <taxon>Pseudonocardiaceae</taxon>
        <taxon>Actinoalloteichus</taxon>
    </lineage>
</organism>
<dbReference type="Pfam" id="PF04228">
    <property type="entry name" value="Zn_peptidase"/>
    <property type="match status" value="1"/>
</dbReference>
<gene>
    <name evidence="1" type="ORF">UA74_07250</name>
</gene>
<proteinExistence type="predicted"/>
<accession>A0AAC9PQT5</accession>
<protein>
    <submittedName>
        <fullName evidence="1">Metalloprotease</fullName>
    </submittedName>
</protein>
<keyword evidence="1" id="KW-0378">Hydrolase</keyword>
<evidence type="ECO:0000313" key="1">
    <source>
        <dbReference type="EMBL" id="APU13519.1"/>
    </source>
</evidence>
<dbReference type="EMBL" id="CP016076">
    <property type="protein sequence ID" value="APU13519.1"/>
    <property type="molecule type" value="Genomic_DNA"/>
</dbReference>
<dbReference type="InterPro" id="IPR007343">
    <property type="entry name" value="Uncharacterised_pept_Zn_put"/>
</dbReference>
<dbReference type="AlphaFoldDB" id="A0AAC9PQT5"/>
<keyword evidence="1" id="KW-0645">Protease</keyword>
<keyword evidence="1" id="KW-0482">Metalloprotease</keyword>
<reference evidence="2" key="1">
    <citation type="submission" date="2016-06" db="EMBL/GenBank/DDBJ databases">
        <title>Complete genome sequence of Actinoalloteichus fjordicus DSM 46855 (=ADI127-17), type strain of the new species Actinoalloteichus fjordicus.</title>
        <authorList>
            <person name="Ruckert C."/>
            <person name="Nouioui I."/>
            <person name="Willmese J."/>
            <person name="van Wezel G."/>
            <person name="Klenk H.-P."/>
            <person name="Kalinowski J."/>
            <person name="Zotchev S.B."/>
        </authorList>
    </citation>
    <scope>NUCLEOTIDE SEQUENCE [LARGE SCALE GENOMIC DNA]</scope>
    <source>
        <strain evidence="2">ADI127-7</strain>
    </source>
</reference>
<dbReference type="Proteomes" id="UP000185511">
    <property type="component" value="Chromosome"/>
</dbReference>
<dbReference type="RefSeq" id="WP_075739607.1">
    <property type="nucleotide sequence ID" value="NZ_CP016076.1"/>
</dbReference>
<evidence type="ECO:0000313" key="2">
    <source>
        <dbReference type="Proteomes" id="UP000185511"/>
    </source>
</evidence>
<sequence length="492" mass="50598">MSRSATLGGRLPAAVLVLLLALALVADGSVQWGTDPEDLAAGGLGAGSVAAEGNDTGSGSAGPGTTAAEAAGAEVDRLADAAVEDLLAYWAETFEPAFALPWVPPTGGLHAADGIADVGRKAPPCLARTTEIAGSAYYCESADALVWDRGVLLPVLAEDHGPAGVTVVLAHELGHRVHTRLGVDDAARRTMPERYPVLLSEAMADCYAGTYFRWAVDGGGASGFTTAEVDDALAALVRFRDPIVVGEPPERTHGGALDRVLAFHEGYSQGARRCAALTTQDLAPPPPRQDRPLRNRPLAELSTEDLGTYFADLAIRHGGHGPAPVVRTVAGDPDCGTGQGPVAFCPAEPAVVIGIGADGDLAEVNSRIGDHAAATMVAGRHALAATTRLGLPIDDPTAGRRAVCLVGAWSAAGPAQADRTEAAADDGQGRRSAHVEEQWWGVGDLDEAVLLLLADDQPARDVTGFAGDGSGLQRVLDFAAGRRDGAADCLRR</sequence>
<name>A0AAC9PQT5_9PSEU</name>
<keyword evidence="2" id="KW-1185">Reference proteome</keyword>
<dbReference type="GO" id="GO:0008237">
    <property type="term" value="F:metallopeptidase activity"/>
    <property type="evidence" value="ECO:0007669"/>
    <property type="project" value="UniProtKB-KW"/>
</dbReference>